<reference evidence="2 3" key="1">
    <citation type="journal article" date="2019" name="Commun. Biol.">
        <title>The bagworm genome reveals a unique fibroin gene that provides high tensile strength.</title>
        <authorList>
            <person name="Kono N."/>
            <person name="Nakamura H."/>
            <person name="Ohtoshi R."/>
            <person name="Tomita M."/>
            <person name="Numata K."/>
            <person name="Arakawa K."/>
        </authorList>
    </citation>
    <scope>NUCLEOTIDE SEQUENCE [LARGE SCALE GENOMIC DNA]</scope>
</reference>
<feature type="compositionally biased region" description="Basic and acidic residues" evidence="1">
    <location>
        <begin position="65"/>
        <end position="74"/>
    </location>
</feature>
<gene>
    <name evidence="2" type="ORF">EVAR_40559_1</name>
</gene>
<evidence type="ECO:0000256" key="1">
    <source>
        <dbReference type="SAM" id="MobiDB-lite"/>
    </source>
</evidence>
<keyword evidence="3" id="KW-1185">Reference proteome</keyword>
<sequence>MLTVRGTRPSYVYGGVVAEIDMALAPPPAGSVSSRIGKIFGSSSQPALGQCGTKEPSPTIKKKKREDMAQQWRD</sequence>
<name>A0A4C1VXY9_EUMVA</name>
<organism evidence="2 3">
    <name type="scientific">Eumeta variegata</name>
    <name type="common">Bagworm moth</name>
    <name type="synonym">Eumeta japonica</name>
    <dbReference type="NCBI Taxonomy" id="151549"/>
    <lineage>
        <taxon>Eukaryota</taxon>
        <taxon>Metazoa</taxon>
        <taxon>Ecdysozoa</taxon>
        <taxon>Arthropoda</taxon>
        <taxon>Hexapoda</taxon>
        <taxon>Insecta</taxon>
        <taxon>Pterygota</taxon>
        <taxon>Neoptera</taxon>
        <taxon>Endopterygota</taxon>
        <taxon>Lepidoptera</taxon>
        <taxon>Glossata</taxon>
        <taxon>Ditrysia</taxon>
        <taxon>Tineoidea</taxon>
        <taxon>Psychidae</taxon>
        <taxon>Oiketicinae</taxon>
        <taxon>Eumeta</taxon>
    </lineage>
</organism>
<feature type="region of interest" description="Disordered" evidence="1">
    <location>
        <begin position="42"/>
        <end position="74"/>
    </location>
</feature>
<dbReference type="AlphaFoldDB" id="A0A4C1VXY9"/>
<evidence type="ECO:0000313" key="3">
    <source>
        <dbReference type="Proteomes" id="UP000299102"/>
    </source>
</evidence>
<comment type="caution">
    <text evidence="2">The sequence shown here is derived from an EMBL/GenBank/DDBJ whole genome shotgun (WGS) entry which is preliminary data.</text>
</comment>
<protein>
    <submittedName>
        <fullName evidence="2">Uncharacterized protein</fullName>
    </submittedName>
</protein>
<evidence type="ECO:0000313" key="2">
    <source>
        <dbReference type="EMBL" id="GBP43119.1"/>
    </source>
</evidence>
<accession>A0A4C1VXY9</accession>
<proteinExistence type="predicted"/>
<dbReference type="EMBL" id="BGZK01000430">
    <property type="protein sequence ID" value="GBP43119.1"/>
    <property type="molecule type" value="Genomic_DNA"/>
</dbReference>
<dbReference type="Proteomes" id="UP000299102">
    <property type="component" value="Unassembled WGS sequence"/>
</dbReference>